<evidence type="ECO:0000313" key="1">
    <source>
        <dbReference type="EMBL" id="KAI9919487.1"/>
    </source>
</evidence>
<dbReference type="Proteomes" id="UP001163321">
    <property type="component" value="Chromosome 11"/>
</dbReference>
<evidence type="ECO:0000313" key="2">
    <source>
        <dbReference type="Proteomes" id="UP001163321"/>
    </source>
</evidence>
<comment type="caution">
    <text evidence="1">The sequence shown here is derived from an EMBL/GenBank/DDBJ whole genome shotgun (WGS) entry which is preliminary data.</text>
</comment>
<dbReference type="EMBL" id="CM047590">
    <property type="protein sequence ID" value="KAI9919487.1"/>
    <property type="molecule type" value="Genomic_DNA"/>
</dbReference>
<accession>A0ACC0WLL8</accession>
<reference evidence="1 2" key="1">
    <citation type="journal article" date="2022" name="bioRxiv">
        <title>The genome of the oomycete Peronosclerospora sorghi, a cosmopolitan pathogen of maize and sorghum, is inflated with dispersed pseudogenes.</title>
        <authorList>
            <person name="Fletcher K."/>
            <person name="Martin F."/>
            <person name="Isakeit T."/>
            <person name="Cavanaugh K."/>
            <person name="Magill C."/>
            <person name="Michelmore R."/>
        </authorList>
    </citation>
    <scope>NUCLEOTIDE SEQUENCE [LARGE SCALE GENOMIC DNA]</scope>
    <source>
        <strain evidence="1">P6</strain>
    </source>
</reference>
<proteinExistence type="predicted"/>
<protein>
    <submittedName>
        <fullName evidence="1">Uncharacterized protein</fullName>
    </submittedName>
</protein>
<organism evidence="1 2">
    <name type="scientific">Peronosclerospora sorghi</name>
    <dbReference type="NCBI Taxonomy" id="230839"/>
    <lineage>
        <taxon>Eukaryota</taxon>
        <taxon>Sar</taxon>
        <taxon>Stramenopiles</taxon>
        <taxon>Oomycota</taxon>
        <taxon>Peronosporomycetes</taxon>
        <taxon>Peronosporales</taxon>
        <taxon>Peronosporaceae</taxon>
        <taxon>Peronosclerospora</taxon>
    </lineage>
</organism>
<name>A0ACC0WLL8_9STRA</name>
<gene>
    <name evidence="1" type="ORF">PsorP6_017442</name>
</gene>
<sequence length="96" mass="10899">MGVPQYKHANEQISVCEELHRQGRDVDALQVCQMVTQKIYEAAGNPFIYDIRQIRNTFNKLSTALSSFFNDDAVRRALHVPPGTPWRSVDVSTYGT</sequence>
<keyword evidence="2" id="KW-1185">Reference proteome</keyword>